<dbReference type="Gene3D" id="3.10.100.10">
    <property type="entry name" value="Mannose-Binding Protein A, subunit A"/>
    <property type="match status" value="1"/>
</dbReference>
<gene>
    <name evidence="3" type="ORF">MAR_030806</name>
</gene>
<reference evidence="3" key="1">
    <citation type="submission" date="2022-11" db="EMBL/GenBank/DDBJ databases">
        <title>Centuries of genome instability and evolution in soft-shell clam transmissible cancer (bioRxiv).</title>
        <authorList>
            <person name="Hart S.F.M."/>
            <person name="Yonemitsu M.A."/>
            <person name="Giersch R.M."/>
            <person name="Beal B.F."/>
            <person name="Arriagada G."/>
            <person name="Davis B.W."/>
            <person name="Ostrander E.A."/>
            <person name="Goff S.P."/>
            <person name="Metzger M.J."/>
        </authorList>
    </citation>
    <scope>NUCLEOTIDE SEQUENCE</scope>
    <source>
        <strain evidence="3">MELC-2E11</strain>
        <tissue evidence="3">Siphon/mantle</tissue>
    </source>
</reference>
<dbReference type="CDD" id="cd00037">
    <property type="entry name" value="CLECT"/>
    <property type="match status" value="1"/>
</dbReference>
<name>A0ABY7F587_MYAAR</name>
<evidence type="ECO:0000259" key="2">
    <source>
        <dbReference type="PROSITE" id="PS50041"/>
    </source>
</evidence>
<feature type="chain" id="PRO_5045189963" description="C-type lectin domain-containing protein" evidence="1">
    <location>
        <begin position="22"/>
        <end position="105"/>
    </location>
</feature>
<dbReference type="InterPro" id="IPR016187">
    <property type="entry name" value="CTDL_fold"/>
</dbReference>
<accession>A0ABY7F587</accession>
<feature type="domain" description="C-type lectin" evidence="2">
    <location>
        <begin position="28"/>
        <end position="100"/>
    </location>
</feature>
<keyword evidence="4" id="KW-1185">Reference proteome</keyword>
<dbReference type="Proteomes" id="UP001164746">
    <property type="component" value="Chromosome 10"/>
</dbReference>
<sequence>MRGRTAILGLFLVMLPDLSLATDCPDGWMAYNASCYLFAHDSMHYVEAEWHDTDQVATFTNWYPGQPDGHRNANCASIRAALKFKWTDQGCQESYKPLCEKASVY</sequence>
<evidence type="ECO:0000256" key="1">
    <source>
        <dbReference type="SAM" id="SignalP"/>
    </source>
</evidence>
<dbReference type="InterPro" id="IPR001304">
    <property type="entry name" value="C-type_lectin-like"/>
</dbReference>
<dbReference type="PROSITE" id="PS50041">
    <property type="entry name" value="C_TYPE_LECTIN_2"/>
    <property type="match status" value="1"/>
</dbReference>
<organism evidence="3 4">
    <name type="scientific">Mya arenaria</name>
    <name type="common">Soft-shell clam</name>
    <dbReference type="NCBI Taxonomy" id="6604"/>
    <lineage>
        <taxon>Eukaryota</taxon>
        <taxon>Metazoa</taxon>
        <taxon>Spiralia</taxon>
        <taxon>Lophotrochozoa</taxon>
        <taxon>Mollusca</taxon>
        <taxon>Bivalvia</taxon>
        <taxon>Autobranchia</taxon>
        <taxon>Heteroconchia</taxon>
        <taxon>Euheterodonta</taxon>
        <taxon>Imparidentia</taxon>
        <taxon>Neoheterodontei</taxon>
        <taxon>Myida</taxon>
        <taxon>Myoidea</taxon>
        <taxon>Myidae</taxon>
        <taxon>Mya</taxon>
    </lineage>
</organism>
<dbReference type="SUPFAM" id="SSF56436">
    <property type="entry name" value="C-type lectin-like"/>
    <property type="match status" value="1"/>
</dbReference>
<dbReference type="Pfam" id="PF00059">
    <property type="entry name" value="Lectin_C"/>
    <property type="match status" value="1"/>
</dbReference>
<keyword evidence="1" id="KW-0732">Signal</keyword>
<feature type="signal peptide" evidence="1">
    <location>
        <begin position="1"/>
        <end position="21"/>
    </location>
</feature>
<protein>
    <recommendedName>
        <fullName evidence="2">C-type lectin domain-containing protein</fullName>
    </recommendedName>
</protein>
<proteinExistence type="predicted"/>
<evidence type="ECO:0000313" key="3">
    <source>
        <dbReference type="EMBL" id="WAR16212.1"/>
    </source>
</evidence>
<dbReference type="InterPro" id="IPR016186">
    <property type="entry name" value="C-type_lectin-like/link_sf"/>
</dbReference>
<dbReference type="EMBL" id="CP111021">
    <property type="protein sequence ID" value="WAR16212.1"/>
    <property type="molecule type" value="Genomic_DNA"/>
</dbReference>
<evidence type="ECO:0000313" key="4">
    <source>
        <dbReference type="Proteomes" id="UP001164746"/>
    </source>
</evidence>